<dbReference type="CDD" id="cd00054">
    <property type="entry name" value="EGF_CA"/>
    <property type="match status" value="1"/>
</dbReference>
<keyword evidence="1" id="KW-0245">EGF-like domain</keyword>
<dbReference type="SMART" id="SM00181">
    <property type="entry name" value="EGF"/>
    <property type="match status" value="3"/>
</dbReference>
<dbReference type="InterPro" id="IPR000742">
    <property type="entry name" value="EGF"/>
</dbReference>
<feature type="disulfide bond" evidence="1">
    <location>
        <begin position="235"/>
        <end position="244"/>
    </location>
</feature>
<name>A0A6P4YWJ9_BRABE</name>
<keyword evidence="3" id="KW-0812">Transmembrane</keyword>
<evidence type="ECO:0000259" key="5">
    <source>
        <dbReference type="PROSITE" id="PS50026"/>
    </source>
</evidence>
<dbReference type="InterPro" id="IPR009030">
    <property type="entry name" value="Growth_fac_rcpt_cys_sf"/>
</dbReference>
<feature type="chain" id="PRO_5027635589" evidence="4">
    <location>
        <begin position="23"/>
        <end position="610"/>
    </location>
</feature>
<dbReference type="PROSITE" id="PS50026">
    <property type="entry name" value="EGF_3"/>
    <property type="match status" value="1"/>
</dbReference>
<dbReference type="PANTHER" id="PTHR24035">
    <property type="entry name" value="MULTIPLE EPIDERMAL GROWTH FACTOR-LIKE DOMAINS PROTEIN"/>
    <property type="match status" value="1"/>
</dbReference>
<keyword evidence="3" id="KW-0472">Membrane</keyword>
<protein>
    <submittedName>
        <fullName evidence="7">Uncharacterized protein LOC109473275</fullName>
    </submittedName>
</protein>
<feature type="binding site" evidence="2">
    <location>
        <position position="598"/>
    </location>
    <ligand>
        <name>ATP</name>
        <dbReference type="ChEBI" id="CHEBI:30616"/>
    </ligand>
</feature>
<keyword evidence="2" id="KW-0547">Nucleotide-binding</keyword>
<reference evidence="7" key="1">
    <citation type="submission" date="2025-08" db="UniProtKB">
        <authorList>
            <consortium name="RefSeq"/>
        </authorList>
    </citation>
    <scope>IDENTIFICATION</scope>
    <source>
        <tissue evidence="7">Gonad</tissue>
    </source>
</reference>
<keyword evidence="1" id="KW-1015">Disulfide bond</keyword>
<feature type="transmembrane region" description="Helical" evidence="3">
    <location>
        <begin position="349"/>
        <end position="372"/>
    </location>
</feature>
<gene>
    <name evidence="7" type="primary">LOC109473275</name>
</gene>
<dbReference type="KEGG" id="bbel:109473275"/>
<dbReference type="Gene3D" id="2.170.300.10">
    <property type="entry name" value="Tie2 ligand-binding domain superfamily"/>
    <property type="match status" value="1"/>
</dbReference>
<dbReference type="Gene3D" id="3.30.200.20">
    <property type="entry name" value="Phosphorylase Kinase, domain 1"/>
    <property type="match status" value="2"/>
</dbReference>
<comment type="caution">
    <text evidence="1">Lacks conserved residue(s) required for the propagation of feature annotation.</text>
</comment>
<sequence length="610" mass="65726">MAGYHIWFVLIWMCLGLVGVSSKLLLVKTPVNPEVNQTVSLNCSGVFGSTMVKRLCPGQALPYYTKVEDGYGRMYYFPPSADTDRAGIYRCENFEGERVSIDTSIFPPNGTPIFSPFFSMTAHVGDDVTLTMAVREDSALPTANLSWRLYQPGPNCAGALLPENQDVIIRQNVTSRKDGGMYEMSVSDVRQGTQRTVVQLLVTDCPERLWGPDCSQPCLSCENGGVCGEDGRCVCPPGFTGDVCQIGCGPNTYGYDCESTCGGNCTDMLFCLLPPYGCSCGAGLRGTDCHQECAGGTYGAGCSQTCGHCQDGVTCDPHTGTCPQERCEPGWQGNTCKKQITHEGDSSSAYLIVLGVAACTLVLVGSPLWFYLRTTSKCAPKISGPDFDLSTVRGISDLAQTRSPYIVESFIKDDLHIRAKSKFLEWEISRAILNIDTKAIGSGAFGKVYKATVTENTGSTRLPGVVAIKRLKGDISSAYLIVLGVAACTLVLIGSPLWFYLRTTSKCAPKISGPDFDLSTVRGISDLAQTRSPYTVESFIKDDLHITAKSKFSDWEISRAILNIDTKAIGSGAFGKVYKARVTENTGSTRLPGVVAIKRLKGQFSSLPGC</sequence>
<feature type="domain" description="EGF-like" evidence="5">
    <location>
        <begin position="210"/>
        <end position="245"/>
    </location>
</feature>
<dbReference type="GeneID" id="109473275"/>
<organism evidence="6 7">
    <name type="scientific">Branchiostoma belcheri</name>
    <name type="common">Amphioxus</name>
    <dbReference type="NCBI Taxonomy" id="7741"/>
    <lineage>
        <taxon>Eukaryota</taxon>
        <taxon>Metazoa</taxon>
        <taxon>Chordata</taxon>
        <taxon>Cephalochordata</taxon>
        <taxon>Leptocardii</taxon>
        <taxon>Amphioxiformes</taxon>
        <taxon>Branchiostomatidae</taxon>
        <taxon>Branchiostoma</taxon>
    </lineage>
</organism>
<dbReference type="GO" id="GO:0005524">
    <property type="term" value="F:ATP binding"/>
    <property type="evidence" value="ECO:0007669"/>
    <property type="project" value="UniProtKB-UniRule"/>
</dbReference>
<dbReference type="OrthoDB" id="6631079at2759"/>
<evidence type="ECO:0000256" key="2">
    <source>
        <dbReference type="PROSITE-ProRule" id="PRU10141"/>
    </source>
</evidence>
<keyword evidence="3" id="KW-1133">Transmembrane helix</keyword>
<dbReference type="Proteomes" id="UP000515135">
    <property type="component" value="Unplaced"/>
</dbReference>
<dbReference type="AlphaFoldDB" id="A0A6P4YWJ9"/>
<dbReference type="InterPro" id="IPR052108">
    <property type="entry name" value="MEGF/SIB"/>
</dbReference>
<evidence type="ECO:0000313" key="7">
    <source>
        <dbReference type="RefSeq" id="XP_019628713.1"/>
    </source>
</evidence>
<feature type="transmembrane region" description="Helical" evidence="3">
    <location>
        <begin position="478"/>
        <end position="501"/>
    </location>
</feature>
<keyword evidence="2" id="KW-0067">ATP-binding</keyword>
<evidence type="ECO:0000256" key="1">
    <source>
        <dbReference type="PROSITE-ProRule" id="PRU00076"/>
    </source>
</evidence>
<accession>A0A6P4YWJ9</accession>
<dbReference type="RefSeq" id="XP_019628713.1">
    <property type="nucleotide sequence ID" value="XM_019773154.1"/>
</dbReference>
<feature type="signal peptide" evidence="4">
    <location>
        <begin position="1"/>
        <end position="22"/>
    </location>
</feature>
<evidence type="ECO:0000256" key="4">
    <source>
        <dbReference type="SAM" id="SignalP"/>
    </source>
</evidence>
<proteinExistence type="predicted"/>
<dbReference type="PANTHER" id="PTHR24035:SF109">
    <property type="entry name" value="PROTEIN DRAPER"/>
    <property type="match status" value="1"/>
</dbReference>
<keyword evidence="6" id="KW-1185">Reference proteome</keyword>
<evidence type="ECO:0000313" key="6">
    <source>
        <dbReference type="Proteomes" id="UP000515135"/>
    </source>
</evidence>
<dbReference type="InterPro" id="IPR017441">
    <property type="entry name" value="Protein_kinase_ATP_BS"/>
</dbReference>
<dbReference type="PROSITE" id="PS00022">
    <property type="entry name" value="EGF_1"/>
    <property type="match status" value="1"/>
</dbReference>
<dbReference type="PROSITE" id="PS00107">
    <property type="entry name" value="PROTEIN_KINASE_ATP"/>
    <property type="match status" value="1"/>
</dbReference>
<evidence type="ECO:0000256" key="3">
    <source>
        <dbReference type="SAM" id="Phobius"/>
    </source>
</evidence>
<keyword evidence="4" id="KW-0732">Signal</keyword>
<dbReference type="SUPFAM" id="SSF57184">
    <property type="entry name" value="Growth factor receptor domain"/>
    <property type="match status" value="1"/>
</dbReference>